<evidence type="ECO:0000313" key="3">
    <source>
        <dbReference type="Proteomes" id="UP000479241"/>
    </source>
</evidence>
<sequence length="146" mass="15463">MHPFPPPKRLPFSPLSVTASPPGGDLVIVVAGEADWTTADRLLDQVLDALGPPVERLTLELGGLTFCNLRGLGALHQAVEAARGFGIDVTVRGMSGQLAWLHASFPDRLSTGGRQDLVWWSAARRGSLVVESAPSQGRPWESSGTG</sequence>
<dbReference type="EMBL" id="JAAGWG010000035">
    <property type="protein sequence ID" value="NEK87552.1"/>
    <property type="molecule type" value="Genomic_DNA"/>
</dbReference>
<dbReference type="InterPro" id="IPR036513">
    <property type="entry name" value="STAS_dom_sf"/>
</dbReference>
<feature type="domain" description="STAS" evidence="1">
    <location>
        <begin position="15"/>
        <end position="98"/>
    </location>
</feature>
<dbReference type="Gene3D" id="3.30.750.24">
    <property type="entry name" value="STAS domain"/>
    <property type="match status" value="1"/>
</dbReference>
<comment type="caution">
    <text evidence="2">The sequence shown here is derived from an EMBL/GenBank/DDBJ whole genome shotgun (WGS) entry which is preliminary data.</text>
</comment>
<proteinExistence type="predicted"/>
<dbReference type="InterPro" id="IPR002645">
    <property type="entry name" value="STAS_dom"/>
</dbReference>
<dbReference type="RefSeq" id="WP_163207639.1">
    <property type="nucleotide sequence ID" value="NZ_JAAGWG010000035.1"/>
</dbReference>
<dbReference type="PROSITE" id="PS50801">
    <property type="entry name" value="STAS"/>
    <property type="match status" value="1"/>
</dbReference>
<dbReference type="CDD" id="cd07043">
    <property type="entry name" value="STAS_anti-anti-sigma_factors"/>
    <property type="match status" value="1"/>
</dbReference>
<name>A0A6L9W6V6_9ACTN</name>
<accession>A0A6L9W6V6</accession>
<organism evidence="2 3">
    <name type="scientific">Blastococcus saxobsidens</name>
    <dbReference type="NCBI Taxonomy" id="138336"/>
    <lineage>
        <taxon>Bacteria</taxon>
        <taxon>Bacillati</taxon>
        <taxon>Actinomycetota</taxon>
        <taxon>Actinomycetes</taxon>
        <taxon>Geodermatophilales</taxon>
        <taxon>Geodermatophilaceae</taxon>
        <taxon>Blastococcus</taxon>
    </lineage>
</organism>
<protein>
    <submittedName>
        <fullName evidence="2">STAS domain-containing protein</fullName>
    </submittedName>
</protein>
<evidence type="ECO:0000313" key="2">
    <source>
        <dbReference type="EMBL" id="NEK87552.1"/>
    </source>
</evidence>
<evidence type="ECO:0000259" key="1">
    <source>
        <dbReference type="PROSITE" id="PS50801"/>
    </source>
</evidence>
<dbReference type="SUPFAM" id="SSF52091">
    <property type="entry name" value="SpoIIaa-like"/>
    <property type="match status" value="1"/>
</dbReference>
<reference evidence="2 3" key="1">
    <citation type="submission" date="2019-12" db="EMBL/GenBank/DDBJ databases">
        <title>the WGS of Blastococcus saxobsidens 67B17.</title>
        <authorList>
            <person name="Jiang Z."/>
        </authorList>
    </citation>
    <scope>NUCLEOTIDE SEQUENCE [LARGE SCALE GENOMIC DNA]</scope>
    <source>
        <strain evidence="2 3">67B17</strain>
    </source>
</reference>
<dbReference type="AlphaFoldDB" id="A0A6L9W6V6"/>
<dbReference type="InterPro" id="IPR058548">
    <property type="entry name" value="MlaB-like_STAS"/>
</dbReference>
<dbReference type="Pfam" id="PF13466">
    <property type="entry name" value="STAS_2"/>
    <property type="match status" value="1"/>
</dbReference>
<gene>
    <name evidence="2" type="ORF">GCU60_17565</name>
</gene>
<dbReference type="Proteomes" id="UP000479241">
    <property type="component" value="Unassembled WGS sequence"/>
</dbReference>